<evidence type="ECO:0000256" key="1">
    <source>
        <dbReference type="ARBA" id="ARBA00003701"/>
    </source>
</evidence>
<proteinExistence type="inferred from homology"/>
<comment type="catalytic activity">
    <reaction evidence="16">
        <text>RX + glutathione = an S-substituted glutathione + a halide anion + H(+)</text>
        <dbReference type="Rhea" id="RHEA:16437"/>
        <dbReference type="ChEBI" id="CHEBI:15378"/>
        <dbReference type="ChEBI" id="CHEBI:16042"/>
        <dbReference type="ChEBI" id="CHEBI:17792"/>
        <dbReference type="ChEBI" id="CHEBI:57925"/>
        <dbReference type="ChEBI" id="CHEBI:90779"/>
        <dbReference type="EC" id="2.5.1.18"/>
    </reaction>
    <physiologicalReaction direction="left-to-right" evidence="16">
        <dbReference type="Rhea" id="RHEA:16438"/>
    </physiologicalReaction>
</comment>
<dbReference type="Proteomes" id="UP001163046">
    <property type="component" value="Unassembled WGS sequence"/>
</dbReference>
<dbReference type="GO" id="GO:0005789">
    <property type="term" value="C:endoplasmic reticulum membrane"/>
    <property type="evidence" value="ECO:0007669"/>
    <property type="project" value="UniProtKB-SubCell"/>
</dbReference>
<evidence type="ECO:0000256" key="11">
    <source>
        <dbReference type="ARBA" id="ARBA00022990"/>
    </source>
</evidence>
<dbReference type="Pfam" id="PF01124">
    <property type="entry name" value="MAPEG"/>
    <property type="match status" value="1"/>
</dbReference>
<evidence type="ECO:0000256" key="13">
    <source>
        <dbReference type="ARBA" id="ARBA00023136"/>
    </source>
</evidence>
<keyword evidence="12" id="KW-0496">Mitochondrion</keyword>
<protein>
    <recommendedName>
        <fullName evidence="15">Microsomal glutathione S-transferase 1</fullName>
        <ecNumber evidence="5">2.5.1.18</ecNumber>
    </recommendedName>
</protein>
<dbReference type="EC" id="2.5.1.18" evidence="5"/>
<dbReference type="InterPro" id="IPR023352">
    <property type="entry name" value="MAPEG-like_dom_sf"/>
</dbReference>
<comment type="function">
    <text evidence="1">Conjugation of reduced glutathione to a wide number of exogenous and endogenous hydrophobic electrophiles.</text>
</comment>
<keyword evidence="19" id="KW-1185">Reference proteome</keyword>
<keyword evidence="10 17" id="KW-1133">Transmembrane helix</keyword>
<evidence type="ECO:0000313" key="18">
    <source>
        <dbReference type="EMBL" id="KAJ7361827.1"/>
    </source>
</evidence>
<dbReference type="FunFam" id="1.20.120.550:FF:000002">
    <property type="entry name" value="Microsomal glutathione S-transferase 1"/>
    <property type="match status" value="1"/>
</dbReference>
<evidence type="ECO:0000256" key="7">
    <source>
        <dbReference type="ARBA" id="ARBA00022692"/>
    </source>
</evidence>
<evidence type="ECO:0000313" key="19">
    <source>
        <dbReference type="Proteomes" id="UP001163046"/>
    </source>
</evidence>
<keyword evidence="11" id="KW-0007">Acetylation</keyword>
<evidence type="ECO:0000256" key="15">
    <source>
        <dbReference type="ARBA" id="ARBA00039397"/>
    </source>
</evidence>
<reference evidence="18" key="1">
    <citation type="submission" date="2023-01" db="EMBL/GenBank/DDBJ databases">
        <title>Genome assembly of the deep-sea coral Lophelia pertusa.</title>
        <authorList>
            <person name="Herrera S."/>
            <person name="Cordes E."/>
        </authorList>
    </citation>
    <scope>NUCLEOTIDE SEQUENCE</scope>
    <source>
        <strain evidence="18">USNM1676648</strain>
        <tissue evidence="18">Polyp</tissue>
    </source>
</reference>
<evidence type="ECO:0000256" key="17">
    <source>
        <dbReference type="SAM" id="Phobius"/>
    </source>
</evidence>
<evidence type="ECO:0000256" key="4">
    <source>
        <dbReference type="ARBA" id="ARBA00010459"/>
    </source>
</evidence>
<gene>
    <name evidence="18" type="primary">MGST1</name>
    <name evidence="18" type="ORF">OS493_014468</name>
</gene>
<dbReference type="PANTHER" id="PTHR10689">
    <property type="entry name" value="MICROSOMAL GLUTATHIONE S-TRANSFERASE 1"/>
    <property type="match status" value="1"/>
</dbReference>
<name>A0A9W9YPT7_9CNID</name>
<dbReference type="SUPFAM" id="SSF161084">
    <property type="entry name" value="MAPEG domain-like"/>
    <property type="match status" value="1"/>
</dbReference>
<sequence length="151" mass="16991">MVTLTLDDRLLAAYLFYGSILMLKTWAMSFFTARHRIQNKALPSPEDYGAKNKDRPVRLNDDVERVRRAHHNDLENIPIFMIVALLYMFSNLPVMRCLWCLRVFTAARILHTVAYLNAFSHPRGLGFGVGALCTAILGVSVLYSAVGAGVF</sequence>
<evidence type="ECO:0000256" key="2">
    <source>
        <dbReference type="ARBA" id="ARBA00004294"/>
    </source>
</evidence>
<evidence type="ECO:0000256" key="16">
    <source>
        <dbReference type="ARBA" id="ARBA00049385"/>
    </source>
</evidence>
<dbReference type="GO" id="GO:0005741">
    <property type="term" value="C:mitochondrial outer membrane"/>
    <property type="evidence" value="ECO:0007669"/>
    <property type="project" value="UniProtKB-SubCell"/>
</dbReference>
<keyword evidence="9" id="KW-0256">Endoplasmic reticulum</keyword>
<accession>A0A9W9YPT7</accession>
<dbReference type="InterPro" id="IPR001129">
    <property type="entry name" value="Membr-assoc_MAPEG"/>
</dbReference>
<feature type="transmembrane region" description="Helical" evidence="17">
    <location>
        <begin position="12"/>
        <end position="33"/>
    </location>
</feature>
<evidence type="ECO:0000256" key="14">
    <source>
        <dbReference type="ARBA" id="ARBA00038540"/>
    </source>
</evidence>
<dbReference type="AlphaFoldDB" id="A0A9W9YPT7"/>
<comment type="subunit">
    <text evidence="14">Homotrimer; The trimer binds only one molecule of glutathione.</text>
</comment>
<evidence type="ECO:0000256" key="3">
    <source>
        <dbReference type="ARBA" id="ARBA00004477"/>
    </source>
</evidence>
<feature type="transmembrane region" description="Helical" evidence="17">
    <location>
        <begin position="125"/>
        <end position="146"/>
    </location>
</feature>
<dbReference type="EMBL" id="MU827308">
    <property type="protein sequence ID" value="KAJ7361827.1"/>
    <property type="molecule type" value="Genomic_DNA"/>
</dbReference>
<comment type="subcellular location">
    <subcellularLocation>
        <location evidence="3">Endoplasmic reticulum membrane</location>
        <topology evidence="3">Multi-pass membrane protein</topology>
    </subcellularLocation>
    <subcellularLocation>
        <location evidence="2">Mitochondrion outer membrane</location>
    </subcellularLocation>
</comment>
<dbReference type="GO" id="GO:0004364">
    <property type="term" value="F:glutathione transferase activity"/>
    <property type="evidence" value="ECO:0007669"/>
    <property type="project" value="UniProtKB-EC"/>
</dbReference>
<dbReference type="Gene3D" id="1.20.120.550">
    <property type="entry name" value="Membrane associated eicosanoid/glutathione metabolism-like domain"/>
    <property type="match status" value="1"/>
</dbReference>
<dbReference type="InterPro" id="IPR040162">
    <property type="entry name" value="MGST1-like"/>
</dbReference>
<keyword evidence="13 17" id="KW-0472">Membrane</keyword>
<evidence type="ECO:0000256" key="6">
    <source>
        <dbReference type="ARBA" id="ARBA00022679"/>
    </source>
</evidence>
<comment type="caution">
    <text evidence="18">The sequence shown here is derived from an EMBL/GenBank/DDBJ whole genome shotgun (WGS) entry which is preliminary data.</text>
</comment>
<dbReference type="PANTHER" id="PTHR10689:SF6">
    <property type="entry name" value="MICROSOMAL GLUTATHIONE S-TRANSFERASE 1"/>
    <property type="match status" value="1"/>
</dbReference>
<evidence type="ECO:0000256" key="5">
    <source>
        <dbReference type="ARBA" id="ARBA00012452"/>
    </source>
</evidence>
<keyword evidence="8" id="KW-1000">Mitochondrion outer membrane</keyword>
<evidence type="ECO:0000256" key="8">
    <source>
        <dbReference type="ARBA" id="ARBA00022787"/>
    </source>
</evidence>
<dbReference type="OrthoDB" id="193139at2759"/>
<keyword evidence="7 17" id="KW-0812">Transmembrane</keyword>
<comment type="similarity">
    <text evidence="4">Belongs to the MAPEG family.</text>
</comment>
<evidence type="ECO:0000256" key="10">
    <source>
        <dbReference type="ARBA" id="ARBA00022989"/>
    </source>
</evidence>
<organism evidence="18 19">
    <name type="scientific">Desmophyllum pertusum</name>
    <dbReference type="NCBI Taxonomy" id="174260"/>
    <lineage>
        <taxon>Eukaryota</taxon>
        <taxon>Metazoa</taxon>
        <taxon>Cnidaria</taxon>
        <taxon>Anthozoa</taxon>
        <taxon>Hexacorallia</taxon>
        <taxon>Scleractinia</taxon>
        <taxon>Caryophylliina</taxon>
        <taxon>Caryophylliidae</taxon>
        <taxon>Desmophyllum</taxon>
    </lineage>
</organism>
<evidence type="ECO:0000256" key="9">
    <source>
        <dbReference type="ARBA" id="ARBA00022824"/>
    </source>
</evidence>
<feature type="transmembrane region" description="Helical" evidence="17">
    <location>
        <begin position="77"/>
        <end position="95"/>
    </location>
</feature>
<keyword evidence="6 18" id="KW-0808">Transferase</keyword>
<evidence type="ECO:0000256" key="12">
    <source>
        <dbReference type="ARBA" id="ARBA00023128"/>
    </source>
</evidence>